<sequence length="1342" mass="152205">MSLSALPEWKQLLLERKRREEEDRERQEREEEERLASMPAWKRGIIQRRRAKQDEEREREKERDGGQHTPDVLGITEDIFKEQMDSKLAHHLQSDQTGYKVQKQISKDTISPIQQNPFIRSENSFRRDKRGKELIRDGENEYKKTTNNKERERNRETEREIWRGRDREMWVEKMGNKNEGRERDRSTGRESKEADSSKSPFSPVIGLRTIQANNIIIIEKEKNVKKKLDRRNMDVDEEEKRMRMDFREFLACGGSVTEIRASEVLIIKPPMTDGKRETEMPERGRGEKRLDREGIWSSMHLMSRKVMQRAERVLNHKDRVTPECSGRVSQLLSKFGEHPKPPMRSKSTDCFNRPGNSRARYSTGDLFVQEDLSTEETDTSPTLRGVPKRSFSFSDRVVCQQENSEEKTDFKVMERTYSDRKVKSRVTGADPLESHSRVTRRWGRPKHDEVMHEKRQKERRVENKNDSVCGEAEEQTSSVERGEGFTLASVRNPEGVAFARRIPIKQDGRESSSEREIKKEENEREIKMNKEKHREKRQEEEIMVRQTQIEFKTEAKAESERRWNQEEVTVGAAIQSHGAYIPSSDDRTIGVSADIRCQCVDASCQTTAYVEQGQPSGQEKVQSDRELKRTGHVFSHGDSGGISNQDQEEHQQYQNLPKRATEEIHFSSQLPQQSVTLGQSKLCTQEGVTIPRTVFYGVDMSEERRASLPAGDGQDGGQMERKGSWKAGRPLTRVESLKERIRQREKEREKTREDSKEEASRETEGTVREQEEATFQSVRLFDVTQDACMAKSSPQLPVPVSLSLLQSASTETEVGELSREVSASNICPGKTQRETEHHVEECGTSNAWRTQDIDGGEDKKEREEELLEEEYLPPSLSPSPPLSDSLDAMSRIYNLKTVGSRTAVCISERTADLPPHSGPQGKYNPIREAPSPDVLPETAKLWNHGRDSDKSETMESTGVQMVQRKLERLQLREQEAGCGPHNDRKAQTSMERSPFVEPEVRAAKRPDILRETQKSQQPTTSRFPQAQQKAQRPPTKPQQVRSFTINARNTESTEKPSEQSSPSSSSPCTASPSSTPSPPLFSIRSASGGPGKRGTTITITPRRPAGAASTNSIPTGTPATPKAAPQAKIPTPAPSSTKQTGKKRYPTAEEIEVIGGYQNLERSCLVKSRGTLKAVKVCFDDAQLERVCEYPSEACELASLPCYPHPGPEDGGREEGWRGGEQEAEGQEEDEEDESAAFVSRSAMNESTGRVRFLKVVVWTLQGHPKSVGRSSKCQCIDFSHRDFPARRLRTTHTHTLHWNLFAVMLVALVLCVSAVVSGEIHRGALVPNHAPTHHPDPEPVK</sequence>
<feature type="compositionally biased region" description="Basic and acidic residues" evidence="1">
    <location>
        <begin position="998"/>
        <end position="1013"/>
    </location>
</feature>
<keyword evidence="2" id="KW-1133">Transmembrane helix</keyword>
<feature type="region of interest" description="Disordered" evidence="1">
    <location>
        <begin position="968"/>
        <end position="1144"/>
    </location>
</feature>
<accession>A0A3N0YCX1</accession>
<dbReference type="InterPro" id="IPR026671">
    <property type="entry name" value="PPP1R18/Tprn"/>
</dbReference>
<gene>
    <name evidence="4" type="ORF">DPX16_1092</name>
</gene>
<feature type="compositionally biased region" description="Polar residues" evidence="1">
    <location>
        <begin position="1037"/>
        <end position="1049"/>
    </location>
</feature>
<feature type="region of interest" description="Disordered" evidence="1">
    <location>
        <begin position="422"/>
        <end position="481"/>
    </location>
</feature>
<protein>
    <submittedName>
        <fullName evidence="4">Phostensin</fullName>
    </submittedName>
</protein>
<evidence type="ECO:0000256" key="1">
    <source>
        <dbReference type="SAM" id="MobiDB-lite"/>
    </source>
</evidence>
<feature type="compositionally biased region" description="Polar residues" evidence="1">
    <location>
        <begin position="108"/>
        <end position="122"/>
    </location>
</feature>
<evidence type="ECO:0000313" key="4">
    <source>
        <dbReference type="EMBL" id="ROL44076.1"/>
    </source>
</evidence>
<feature type="compositionally biased region" description="Basic and acidic residues" evidence="1">
    <location>
        <begin position="735"/>
        <end position="771"/>
    </location>
</feature>
<feature type="compositionally biased region" description="Low complexity" evidence="1">
    <location>
        <begin position="1113"/>
        <end position="1130"/>
    </location>
</feature>
<feature type="domain" description="Phostensin/Taperin PP1-binding" evidence="3">
    <location>
        <begin position="1074"/>
        <end position="1195"/>
    </location>
</feature>
<keyword evidence="2" id="KW-0472">Membrane</keyword>
<reference evidence="4 5" key="1">
    <citation type="submission" date="2018-10" db="EMBL/GenBank/DDBJ databases">
        <title>Genome assembly for a Yunnan-Guizhou Plateau 3E fish, Anabarilius grahami (Regan), and its evolutionary and genetic applications.</title>
        <authorList>
            <person name="Jiang W."/>
        </authorList>
    </citation>
    <scope>NUCLEOTIDE SEQUENCE [LARGE SCALE GENOMIC DNA]</scope>
    <source>
        <strain evidence="4">AG-KIZ</strain>
        <tissue evidence="4">Muscle</tissue>
    </source>
</reference>
<feature type="compositionally biased region" description="Basic and acidic residues" evidence="1">
    <location>
        <begin position="968"/>
        <end position="986"/>
    </location>
</feature>
<feature type="region of interest" description="Disordered" evidence="1">
    <location>
        <begin position="1206"/>
        <end position="1241"/>
    </location>
</feature>
<feature type="compositionally biased region" description="Basic and acidic residues" evidence="1">
    <location>
        <begin position="123"/>
        <end position="196"/>
    </location>
</feature>
<feature type="compositionally biased region" description="Basic and acidic residues" evidence="1">
    <location>
        <begin position="445"/>
        <end position="465"/>
    </location>
</feature>
<evidence type="ECO:0000313" key="5">
    <source>
        <dbReference type="Proteomes" id="UP000281406"/>
    </source>
</evidence>
<feature type="compositionally biased region" description="Basic and acidic residues" evidence="1">
    <location>
        <begin position="504"/>
        <end position="529"/>
    </location>
</feature>
<dbReference type="PANTHER" id="PTHR21685:SF0">
    <property type="entry name" value="PHOSTENSIN"/>
    <property type="match status" value="1"/>
</dbReference>
<feature type="compositionally biased region" description="Basic and acidic residues" evidence="1">
    <location>
        <begin position="52"/>
        <end position="66"/>
    </location>
</feature>
<comment type="caution">
    <text evidence="4">The sequence shown here is derived from an EMBL/GenBank/DDBJ whole genome shotgun (WGS) entry which is preliminary data.</text>
</comment>
<name>A0A3N0YCX1_ANAGA</name>
<evidence type="ECO:0000256" key="2">
    <source>
        <dbReference type="SAM" id="Phobius"/>
    </source>
</evidence>
<dbReference type="EMBL" id="RJVU01046963">
    <property type="protein sequence ID" value="ROL44076.1"/>
    <property type="molecule type" value="Genomic_DNA"/>
</dbReference>
<feature type="compositionally biased region" description="Basic and acidic residues" evidence="1">
    <location>
        <begin position="831"/>
        <end position="841"/>
    </location>
</feature>
<feature type="region of interest" description="Disordered" evidence="1">
    <location>
        <begin position="334"/>
        <end position="356"/>
    </location>
</feature>
<feature type="compositionally biased region" description="Low complexity" evidence="1">
    <location>
        <begin position="1058"/>
        <end position="1074"/>
    </location>
</feature>
<dbReference type="Proteomes" id="UP000281406">
    <property type="component" value="Unassembled WGS sequence"/>
</dbReference>
<feature type="region of interest" description="Disordered" evidence="1">
    <location>
        <begin position="108"/>
        <end position="202"/>
    </location>
</feature>
<proteinExistence type="predicted"/>
<feature type="region of interest" description="Disordered" evidence="1">
    <location>
        <begin position="910"/>
        <end position="932"/>
    </location>
</feature>
<keyword evidence="2" id="KW-0812">Transmembrane</keyword>
<feature type="region of interest" description="Disordered" evidence="1">
    <location>
        <begin position="15"/>
        <end position="73"/>
    </location>
</feature>
<dbReference type="GO" id="GO:0019902">
    <property type="term" value="F:phosphatase binding"/>
    <property type="evidence" value="ECO:0007669"/>
    <property type="project" value="InterPro"/>
</dbReference>
<feature type="compositionally biased region" description="Acidic residues" evidence="1">
    <location>
        <begin position="1222"/>
        <end position="1235"/>
    </location>
</feature>
<feature type="compositionally biased region" description="Polar residues" evidence="1">
    <location>
        <begin position="1014"/>
        <end position="1030"/>
    </location>
</feature>
<organism evidence="4 5">
    <name type="scientific">Anabarilius grahami</name>
    <name type="common">Kanglang fish</name>
    <name type="synonym">Barilius grahami</name>
    <dbReference type="NCBI Taxonomy" id="495550"/>
    <lineage>
        <taxon>Eukaryota</taxon>
        <taxon>Metazoa</taxon>
        <taxon>Chordata</taxon>
        <taxon>Craniata</taxon>
        <taxon>Vertebrata</taxon>
        <taxon>Euteleostomi</taxon>
        <taxon>Actinopterygii</taxon>
        <taxon>Neopterygii</taxon>
        <taxon>Teleostei</taxon>
        <taxon>Ostariophysi</taxon>
        <taxon>Cypriniformes</taxon>
        <taxon>Xenocyprididae</taxon>
        <taxon>Xenocypridinae</taxon>
        <taxon>Xenocypridinae incertae sedis</taxon>
        <taxon>Anabarilius</taxon>
    </lineage>
</organism>
<feature type="region of interest" description="Disordered" evidence="1">
    <location>
        <begin position="503"/>
        <end position="540"/>
    </location>
</feature>
<feature type="compositionally biased region" description="Low complexity" evidence="1">
    <location>
        <begin position="1093"/>
        <end position="1104"/>
    </location>
</feature>
<dbReference type="OrthoDB" id="8965062at2759"/>
<feature type="transmembrane region" description="Helical" evidence="2">
    <location>
        <begin position="1297"/>
        <end position="1317"/>
    </location>
</feature>
<keyword evidence="5" id="KW-1185">Reference proteome</keyword>
<dbReference type="PANTHER" id="PTHR21685">
    <property type="entry name" value="TON-B BOX DOMAIN"/>
    <property type="match status" value="1"/>
</dbReference>
<feature type="compositionally biased region" description="Basic and acidic residues" evidence="1">
    <location>
        <begin position="15"/>
        <end position="35"/>
    </location>
</feature>
<dbReference type="InterPro" id="IPR025907">
    <property type="entry name" value="Phostensin/Taperin_PP1-bd_dom"/>
</dbReference>
<evidence type="ECO:0000259" key="3">
    <source>
        <dbReference type="Pfam" id="PF13914"/>
    </source>
</evidence>
<dbReference type="Pfam" id="PF13914">
    <property type="entry name" value="Phostensin"/>
    <property type="match status" value="1"/>
</dbReference>
<feature type="region of interest" description="Disordered" evidence="1">
    <location>
        <begin position="830"/>
        <end position="882"/>
    </location>
</feature>
<feature type="region of interest" description="Disordered" evidence="1">
    <location>
        <begin position="706"/>
        <end position="773"/>
    </location>
</feature>
<feature type="compositionally biased region" description="Basic and acidic residues" evidence="1">
    <location>
        <begin position="1207"/>
        <end position="1221"/>
    </location>
</feature>